<reference evidence="3 4" key="1">
    <citation type="submission" date="2019-12" db="EMBL/GenBank/DDBJ databases">
        <title>Draft genome sequence of the ascomycete Xylaria multiplex DSM 110363.</title>
        <authorList>
            <person name="Buettner E."/>
            <person name="Kellner H."/>
        </authorList>
    </citation>
    <scope>NUCLEOTIDE SEQUENCE [LARGE SCALE GENOMIC DNA]</scope>
    <source>
        <strain evidence="3 4">DSM 110363</strain>
    </source>
</reference>
<organism evidence="3 4">
    <name type="scientific">Xylaria multiplex</name>
    <dbReference type="NCBI Taxonomy" id="323545"/>
    <lineage>
        <taxon>Eukaryota</taxon>
        <taxon>Fungi</taxon>
        <taxon>Dikarya</taxon>
        <taxon>Ascomycota</taxon>
        <taxon>Pezizomycotina</taxon>
        <taxon>Sordariomycetes</taxon>
        <taxon>Xylariomycetidae</taxon>
        <taxon>Xylariales</taxon>
        <taxon>Xylariaceae</taxon>
        <taxon>Xylaria</taxon>
    </lineage>
</organism>
<gene>
    <name evidence="3" type="ORF">GQX73_g1326</name>
</gene>
<dbReference type="EMBL" id="WUBL01000007">
    <property type="protein sequence ID" value="KAF2972307.1"/>
    <property type="molecule type" value="Genomic_DNA"/>
</dbReference>
<evidence type="ECO:0000259" key="2">
    <source>
        <dbReference type="PROSITE" id="PS50011"/>
    </source>
</evidence>
<dbReference type="SUPFAM" id="SSF56112">
    <property type="entry name" value="Protein kinase-like (PK-like)"/>
    <property type="match status" value="1"/>
</dbReference>
<evidence type="ECO:0000313" key="3">
    <source>
        <dbReference type="EMBL" id="KAF2972307.1"/>
    </source>
</evidence>
<feature type="compositionally biased region" description="Polar residues" evidence="1">
    <location>
        <begin position="1275"/>
        <end position="1287"/>
    </location>
</feature>
<dbReference type="InterPro" id="IPR011009">
    <property type="entry name" value="Kinase-like_dom_sf"/>
</dbReference>
<dbReference type="GO" id="GO:0005524">
    <property type="term" value="F:ATP binding"/>
    <property type="evidence" value="ECO:0007669"/>
    <property type="project" value="InterPro"/>
</dbReference>
<dbReference type="PANTHER" id="PTHR35391:SF5">
    <property type="entry name" value="DUF6590 DOMAIN-CONTAINING PROTEIN"/>
    <property type="match status" value="1"/>
</dbReference>
<proteinExistence type="predicted"/>
<dbReference type="PROSITE" id="PS50011">
    <property type="entry name" value="PROTEIN_KINASE_DOM"/>
    <property type="match status" value="1"/>
</dbReference>
<feature type="region of interest" description="Disordered" evidence="1">
    <location>
        <begin position="282"/>
        <end position="322"/>
    </location>
</feature>
<feature type="compositionally biased region" description="Polar residues" evidence="1">
    <location>
        <begin position="1226"/>
        <end position="1238"/>
    </location>
</feature>
<sequence length="1564" mass="176280">MALLASTIPASELGDIYHETAACILAFENCLSVEPLMEEDWAESRLADLKLWASSVGALAHPRSSLDRRLEFQPNPRLVLISLLRTLQEFVNICQMLASAQISGEQADKDLRPDEAFALPKDGTLAPTIGSDSGGPSFTAPSAMIESDPETDSTISIDSDASERSNKDQPRSMLQKGMRSTEGVLYQLMMLGYTIRKSGTVARLRKADSSFNPDFIEAIGKLLGDLPLDARDDSLTILIEQKWRTFSSHATQCPPIDQVKDLQVFREHLKFILTHDSRRRKREMDDKDIARDGKDVKNDEDITSHDRMQEAKDDSSDLSPKQHHLVLANLRRRHRFVYAKRHQQKLDRAVVPQRELRAVSVVQVPKPREDFASGNSRPQAVPDRSVPTESLSRETPPLESSVSMDMSATDPSAVEGKILLKTSLISQDTASHVSVSVARLHYPSPPKNEKRKWFKCPCCSQTLPEMFRDKSRWRNHVSEDLCPYTCPFEDCSNPEVLYISRAAWREHVLAAHGTNEYWECLACAGTGTPNTFSTADELVVHATTNHKDTMSEDLILDLRNWGRKTALPNISTCPLCPWPRGLTIEPDAAANLEHVANCIHEFSLRALPWAEWFEMIKEEIDDEDIEDISIDETSIEIIPIQDVDISKIDITSFHALPDLALPRPQAAERSYLPQDYFDESSDESSQAERASSPAGSDLPEVKESDAGDFAPSRPYSPTNNPSSLKDLIFSHLEKNCNEEIFLPADCIYDFTREKFVQQELSRVVSARNLSEEFVGRLISFASGLGKRIFLILVYCDCIKYLELIFLSGFDDTGLPIGTNDTKKALNSVVFSLDKSSYQVQKPGAALDCFDTLAMRDLRAFIQVQWLFLAPIFSSVQFLYNLHPQQPLPFLIPHREYISGKITKVRVHDAHFPMLGISMKPVMAVTVRGKDSKHQSYEIAIAGLRVLQRLKHGHIMEPFVAYERYDSLHTLVPWANGGNLSDFWSCRHDLVDGPRPPTPTVILWALEQMRGLAAAISTLHDNQMLHGGLSPYSVLVVDDHKYFEFWTLKIDSSQLSRFIPTHAGGRATTTSKIGAFRYAAPELSTIDSLSLSRSIDIWSIGCIYLEFLIWILDGNVGLREFRGSDDDIQYCDFKDGELRIHQAVESWIDPATKCLENHDQETGSALLDLSYLIRQDLLVTMPTHRINTAGLMNKITEIHQKARETPGYLYDPKVWEWKRRPTLATLTVPTQSDVPQLSPQDRVPSPPGTGRDDDSLPPTVISVIGKEGKKLAKSEPSGSVNPDNASHSTLRDPFAERILRKIDWSSEPEVVVPDLCERNEASFLGDSHFPIGALQYFGGSGILLYQNLYQLYSGLHLTVTKDKPKAIETLEKRLALALDTAYAYGIVERYLSSSLMWVTKTDQGSHAAQIHQPPEEGIPSWSWMAYNRPIEYFSTASGEMEVNTDISSVFRRFFDDRISTKETKLSRIELTVPARKIAAPLDKWLEPNAISDFRFDEVRDHSPDRLLCVPISREKRGSVKKHCLHWIILIEQIWDIDNKEVYRRVGVGSLAEEYMNADTVFVQLW</sequence>
<feature type="region of interest" description="Disordered" evidence="1">
    <location>
        <begin position="1226"/>
        <end position="1288"/>
    </location>
</feature>
<dbReference type="Proteomes" id="UP000481858">
    <property type="component" value="Unassembled WGS sequence"/>
</dbReference>
<name>A0A7C8MZW6_9PEZI</name>
<feature type="compositionally biased region" description="Basic and acidic residues" evidence="1">
    <location>
        <begin position="282"/>
        <end position="315"/>
    </location>
</feature>
<dbReference type="Gene3D" id="1.10.510.10">
    <property type="entry name" value="Transferase(Phosphotransferase) domain 1"/>
    <property type="match status" value="1"/>
</dbReference>
<keyword evidence="4" id="KW-1185">Reference proteome</keyword>
<feature type="domain" description="Protein kinase" evidence="2">
    <location>
        <begin position="890"/>
        <end position="1201"/>
    </location>
</feature>
<dbReference type="Pfam" id="PF00069">
    <property type="entry name" value="Pkinase"/>
    <property type="match status" value="1"/>
</dbReference>
<dbReference type="InterPro" id="IPR000719">
    <property type="entry name" value="Prot_kinase_dom"/>
</dbReference>
<dbReference type="GO" id="GO:0004672">
    <property type="term" value="F:protein kinase activity"/>
    <property type="evidence" value="ECO:0007669"/>
    <property type="project" value="InterPro"/>
</dbReference>
<feature type="region of interest" description="Disordered" evidence="1">
    <location>
        <begin position="677"/>
        <end position="719"/>
    </location>
</feature>
<dbReference type="InParanoid" id="A0A7C8MZW6"/>
<comment type="caution">
    <text evidence="3">The sequence shown here is derived from an EMBL/GenBank/DDBJ whole genome shotgun (WGS) entry which is preliminary data.</text>
</comment>
<dbReference type="OrthoDB" id="20872at2759"/>
<evidence type="ECO:0000256" key="1">
    <source>
        <dbReference type="SAM" id="MobiDB-lite"/>
    </source>
</evidence>
<feature type="compositionally biased region" description="Polar residues" evidence="1">
    <location>
        <begin position="398"/>
        <end position="408"/>
    </location>
</feature>
<evidence type="ECO:0000313" key="4">
    <source>
        <dbReference type="Proteomes" id="UP000481858"/>
    </source>
</evidence>
<dbReference type="PANTHER" id="PTHR35391">
    <property type="entry name" value="C2H2-TYPE DOMAIN-CONTAINING PROTEIN-RELATED"/>
    <property type="match status" value="1"/>
</dbReference>
<feature type="region of interest" description="Disordered" evidence="1">
    <location>
        <begin position="122"/>
        <end position="177"/>
    </location>
</feature>
<feature type="compositionally biased region" description="Polar residues" evidence="1">
    <location>
        <begin position="130"/>
        <end position="140"/>
    </location>
</feature>
<feature type="compositionally biased region" description="Basic and acidic residues" evidence="1">
    <location>
        <begin position="161"/>
        <end position="170"/>
    </location>
</feature>
<feature type="region of interest" description="Disordered" evidence="1">
    <location>
        <begin position="367"/>
        <end position="408"/>
    </location>
</feature>
<dbReference type="SMART" id="SM00220">
    <property type="entry name" value="S_TKc"/>
    <property type="match status" value="1"/>
</dbReference>
<accession>A0A7C8MZW6</accession>
<protein>
    <recommendedName>
        <fullName evidence="2">Protein kinase domain-containing protein</fullName>
    </recommendedName>
</protein>